<dbReference type="InterPro" id="IPR051121">
    <property type="entry name" value="FAH"/>
</dbReference>
<evidence type="ECO:0000313" key="5">
    <source>
        <dbReference type="Proteomes" id="UP000031196"/>
    </source>
</evidence>
<comment type="caution">
    <text evidence="4">The sequence shown here is derived from an EMBL/GenBank/DDBJ whole genome shotgun (WGS) entry which is preliminary data.</text>
</comment>
<protein>
    <submittedName>
        <fullName evidence="4">Membrane protein</fullName>
    </submittedName>
</protein>
<dbReference type="InterPro" id="IPR011234">
    <property type="entry name" value="Fumarylacetoacetase-like_C"/>
</dbReference>
<reference evidence="4 5" key="1">
    <citation type="submission" date="2014-12" db="EMBL/GenBank/DDBJ databases">
        <title>Genome sequencing of Arthrobacter phenanthrenivorans SWC37.</title>
        <authorList>
            <person name="Tan P.W."/>
            <person name="Chan K.-G."/>
        </authorList>
    </citation>
    <scope>NUCLEOTIDE SEQUENCE [LARGE SCALE GENOMIC DNA]</scope>
    <source>
        <strain evidence="4 5">SWC37</strain>
    </source>
</reference>
<dbReference type="GO" id="GO:0044281">
    <property type="term" value="P:small molecule metabolic process"/>
    <property type="evidence" value="ECO:0007669"/>
    <property type="project" value="UniProtKB-ARBA"/>
</dbReference>
<comment type="similarity">
    <text evidence="1">Belongs to the FAH family.</text>
</comment>
<dbReference type="Gene3D" id="3.90.850.10">
    <property type="entry name" value="Fumarylacetoacetase-like, C-terminal domain"/>
    <property type="match status" value="1"/>
</dbReference>
<evidence type="ECO:0000256" key="1">
    <source>
        <dbReference type="ARBA" id="ARBA00010211"/>
    </source>
</evidence>
<dbReference type="SUPFAM" id="SSF56529">
    <property type="entry name" value="FAH"/>
    <property type="match status" value="1"/>
</dbReference>
<evidence type="ECO:0000313" key="4">
    <source>
        <dbReference type="EMBL" id="KIC67796.1"/>
    </source>
</evidence>
<proteinExistence type="inferred from homology"/>
<dbReference type="EMBL" id="JWTB01000013">
    <property type="protein sequence ID" value="KIC67796.1"/>
    <property type="molecule type" value="Genomic_DNA"/>
</dbReference>
<dbReference type="AlphaFoldDB" id="A0A0B4DMB5"/>
<sequence length="299" mass="31267">MKIMRLGEPGREQPAVLVDAAGGASRCFSLLPLTNDIDSRFLAAGGLAKVREALAIGALPLLEEAAGLRVGSPVARPGTVVGIGMNYAAHAAESGAEPPTIPVVFLKPSNTVTGPYDPAPLPPRSTRYDWEVELGIVIGREASYLDSVGDAAACIAGYVTANDLSEREYQLPGAAGQWTKGKSLPGSTPLGPWLVPAQDIDGGALPLRSWVNGEPRQDSSSSELIFDAPTLVHHCSQYMRLEPGDVILTGTPQGVALSGRFPYLQPGDVVEVEVEGLGRQRQELFRAPAAAAASGTPRA</sequence>
<dbReference type="OrthoDB" id="9805307at2"/>
<dbReference type="GO" id="GO:0046872">
    <property type="term" value="F:metal ion binding"/>
    <property type="evidence" value="ECO:0007669"/>
    <property type="project" value="UniProtKB-KW"/>
</dbReference>
<dbReference type="GO" id="GO:0003824">
    <property type="term" value="F:catalytic activity"/>
    <property type="evidence" value="ECO:0007669"/>
    <property type="project" value="InterPro"/>
</dbReference>
<dbReference type="PANTHER" id="PTHR42796:SF4">
    <property type="entry name" value="FUMARYLACETOACETATE HYDROLASE DOMAIN-CONTAINING PROTEIN 2A"/>
    <property type="match status" value="1"/>
</dbReference>
<organism evidence="4 5">
    <name type="scientific">Pseudarthrobacter phenanthrenivorans</name>
    <name type="common">Arthrobacter phenanthrenivorans</name>
    <dbReference type="NCBI Taxonomy" id="361575"/>
    <lineage>
        <taxon>Bacteria</taxon>
        <taxon>Bacillati</taxon>
        <taxon>Actinomycetota</taxon>
        <taxon>Actinomycetes</taxon>
        <taxon>Micrococcales</taxon>
        <taxon>Micrococcaceae</taxon>
        <taxon>Pseudarthrobacter</taxon>
    </lineage>
</organism>
<dbReference type="PANTHER" id="PTHR42796">
    <property type="entry name" value="FUMARYLACETOACETATE HYDROLASE DOMAIN-CONTAINING PROTEIN 2A-RELATED"/>
    <property type="match status" value="1"/>
</dbReference>
<evidence type="ECO:0000256" key="2">
    <source>
        <dbReference type="ARBA" id="ARBA00022723"/>
    </source>
</evidence>
<evidence type="ECO:0000259" key="3">
    <source>
        <dbReference type="Pfam" id="PF01557"/>
    </source>
</evidence>
<dbReference type="Pfam" id="PF01557">
    <property type="entry name" value="FAA_hydrolase"/>
    <property type="match status" value="1"/>
</dbReference>
<accession>A0A0B4DMB5</accession>
<feature type="domain" description="Fumarylacetoacetase-like C-terminal" evidence="3">
    <location>
        <begin position="79"/>
        <end position="283"/>
    </location>
</feature>
<dbReference type="Proteomes" id="UP000031196">
    <property type="component" value="Unassembled WGS sequence"/>
</dbReference>
<dbReference type="RefSeq" id="WP_043451297.1">
    <property type="nucleotide sequence ID" value="NZ_JWTB01000013.1"/>
</dbReference>
<gene>
    <name evidence="4" type="ORF">RM50_07280</name>
</gene>
<dbReference type="InterPro" id="IPR036663">
    <property type="entry name" value="Fumarylacetoacetase_C_sf"/>
</dbReference>
<keyword evidence="2" id="KW-0479">Metal-binding</keyword>
<name>A0A0B4DMB5_PSEPS</name>